<keyword evidence="6" id="KW-0804">Transcription</keyword>
<keyword evidence="3" id="KW-0862">Zinc</keyword>
<dbReference type="PROSITE" id="PS01361">
    <property type="entry name" value="ZF_DOF_1"/>
    <property type="match status" value="1"/>
</dbReference>
<dbReference type="GO" id="GO:0003700">
    <property type="term" value="F:DNA-binding transcription factor activity"/>
    <property type="evidence" value="ECO:0007669"/>
    <property type="project" value="InterPro"/>
</dbReference>
<evidence type="ECO:0000313" key="11">
    <source>
        <dbReference type="EMBL" id="KAK3036231.1"/>
    </source>
</evidence>
<dbReference type="InterPro" id="IPR045174">
    <property type="entry name" value="Dof"/>
</dbReference>
<evidence type="ECO:0000313" key="12">
    <source>
        <dbReference type="Proteomes" id="UP001188597"/>
    </source>
</evidence>
<keyword evidence="12" id="KW-1185">Reference proteome</keyword>
<dbReference type="GO" id="GO:0005634">
    <property type="term" value="C:nucleus"/>
    <property type="evidence" value="ECO:0007669"/>
    <property type="project" value="UniProtKB-SubCell"/>
</dbReference>
<dbReference type="InterPro" id="IPR003851">
    <property type="entry name" value="Znf_Dof"/>
</dbReference>
<evidence type="ECO:0000256" key="1">
    <source>
        <dbReference type="ARBA" id="ARBA00022723"/>
    </source>
</evidence>
<dbReference type="PANTHER" id="PTHR31089:SF1">
    <property type="entry name" value="CYCLIC DOF FACTOR 3"/>
    <property type="match status" value="1"/>
</dbReference>
<evidence type="ECO:0000256" key="3">
    <source>
        <dbReference type="ARBA" id="ARBA00022833"/>
    </source>
</evidence>
<dbReference type="GO" id="GO:0003677">
    <property type="term" value="F:DNA binding"/>
    <property type="evidence" value="ECO:0007669"/>
    <property type="project" value="UniProtKB-UniRule"/>
</dbReference>
<dbReference type="EMBL" id="JAVXUP010000152">
    <property type="protein sequence ID" value="KAK3036231.1"/>
    <property type="molecule type" value="Genomic_DNA"/>
</dbReference>
<accession>A0AA88WXR0</accession>
<feature type="domain" description="Dof-type" evidence="10">
    <location>
        <begin position="158"/>
        <end position="212"/>
    </location>
</feature>
<protein>
    <recommendedName>
        <fullName evidence="10">Dof-type domain-containing protein</fullName>
    </recommendedName>
</protein>
<feature type="region of interest" description="Disordered" evidence="9">
    <location>
        <begin position="467"/>
        <end position="498"/>
    </location>
</feature>
<comment type="caution">
    <text evidence="11">The sequence shown here is derived from an EMBL/GenBank/DDBJ whole genome shotgun (WGS) entry which is preliminary data.</text>
</comment>
<keyword evidence="1" id="KW-0479">Metal-binding</keyword>
<evidence type="ECO:0000256" key="9">
    <source>
        <dbReference type="SAM" id="MobiDB-lite"/>
    </source>
</evidence>
<dbReference type="PROSITE" id="PS50884">
    <property type="entry name" value="ZF_DOF_2"/>
    <property type="match status" value="1"/>
</dbReference>
<keyword evidence="5 8" id="KW-0238">DNA-binding</keyword>
<dbReference type="GO" id="GO:0008270">
    <property type="term" value="F:zinc ion binding"/>
    <property type="evidence" value="ECO:0007669"/>
    <property type="project" value="UniProtKB-KW"/>
</dbReference>
<feature type="compositionally biased region" description="Polar residues" evidence="9">
    <location>
        <begin position="94"/>
        <end position="110"/>
    </location>
</feature>
<feature type="region of interest" description="Disordered" evidence="9">
    <location>
        <begin position="83"/>
        <end position="156"/>
    </location>
</feature>
<evidence type="ECO:0000256" key="2">
    <source>
        <dbReference type="ARBA" id="ARBA00022771"/>
    </source>
</evidence>
<dbReference type="Pfam" id="PF02701">
    <property type="entry name" value="Zn_ribbon_Dof"/>
    <property type="match status" value="1"/>
</dbReference>
<evidence type="ECO:0000256" key="5">
    <source>
        <dbReference type="ARBA" id="ARBA00023125"/>
    </source>
</evidence>
<proteinExistence type="predicted"/>
<evidence type="ECO:0000256" key="8">
    <source>
        <dbReference type="PROSITE-ProRule" id="PRU00071"/>
    </source>
</evidence>
<name>A0AA88WXR0_9ASTE</name>
<keyword evidence="2 8" id="KW-0863">Zinc-finger</keyword>
<organism evidence="11 12">
    <name type="scientific">Escallonia herrerae</name>
    <dbReference type="NCBI Taxonomy" id="1293975"/>
    <lineage>
        <taxon>Eukaryota</taxon>
        <taxon>Viridiplantae</taxon>
        <taxon>Streptophyta</taxon>
        <taxon>Embryophyta</taxon>
        <taxon>Tracheophyta</taxon>
        <taxon>Spermatophyta</taxon>
        <taxon>Magnoliopsida</taxon>
        <taxon>eudicotyledons</taxon>
        <taxon>Gunneridae</taxon>
        <taxon>Pentapetalae</taxon>
        <taxon>asterids</taxon>
        <taxon>campanulids</taxon>
        <taxon>Escalloniales</taxon>
        <taxon>Escalloniaceae</taxon>
        <taxon>Escallonia</taxon>
    </lineage>
</organism>
<feature type="compositionally biased region" description="Basic and acidic residues" evidence="9">
    <location>
        <begin position="83"/>
        <end position="93"/>
    </location>
</feature>
<reference evidence="11" key="1">
    <citation type="submission" date="2022-12" db="EMBL/GenBank/DDBJ databases">
        <title>Draft genome assemblies for two species of Escallonia (Escalloniales).</title>
        <authorList>
            <person name="Chanderbali A."/>
            <person name="Dervinis C."/>
            <person name="Anghel I."/>
            <person name="Soltis D."/>
            <person name="Soltis P."/>
            <person name="Zapata F."/>
        </authorList>
    </citation>
    <scope>NUCLEOTIDE SEQUENCE</scope>
    <source>
        <strain evidence="11">UCBG64.0493</strain>
        <tissue evidence="11">Leaf</tissue>
    </source>
</reference>
<dbReference type="Proteomes" id="UP001188597">
    <property type="component" value="Unassembled WGS sequence"/>
</dbReference>
<keyword evidence="4" id="KW-0805">Transcription regulation</keyword>
<comment type="subcellular location">
    <subcellularLocation>
        <location evidence="8">Nucleus</location>
    </subcellularLocation>
</comment>
<dbReference type="AlphaFoldDB" id="A0AA88WXR0"/>
<dbReference type="PANTHER" id="PTHR31089">
    <property type="entry name" value="CYCLIC DOF FACTOR 2"/>
    <property type="match status" value="1"/>
</dbReference>
<evidence type="ECO:0000256" key="6">
    <source>
        <dbReference type="ARBA" id="ARBA00023163"/>
    </source>
</evidence>
<evidence type="ECO:0000256" key="4">
    <source>
        <dbReference type="ARBA" id="ARBA00023015"/>
    </source>
</evidence>
<sequence length="498" mass="54093">MEEVKDPGIKLFGRKIALLEKQNILVISGNNFTGDSTCSGTDGSLAVSRICLEAEKVKEVVEEGELVEGEDDVSEAEKADKIFQDHLSEKPTKLQDTASPPPTEESTNLAVSPESDDNPKTPSIDEETATQKPPKAENDQIDSTNSQQKTMKKPDKILPCPRCKSMDTKFCYYNNYNVNQPRHFCKSCQRYWTAGGTMRNMPVGAGRRKNKNFAPHCHHITISEALQAAQSNTPNDIHQPAFNTNGAVLSFGSESSLCESGTCAINQVEKEQPNGTINVFCNVDQGIVGSSRGGGSNDCSSSSLTTSNSLLEVGRSGLEETMVQKIHGFPSHIPCHPGVLWPYPWNATVPLPAICHSGYPMPFYLAPYWNCGMAGAWSVPWLSPQIPTSNEKAQGSGQNSSTLGKHSRDGDLLNPRIPEAKETPILVPKTLRIDDPDEAAKSSIWATLGIKNDSNSRAGMFKAFQAKGEEKNHTAATSPMLQANPAALSRSLSFQERA</sequence>
<gene>
    <name evidence="11" type="ORF">RJ639_030773</name>
</gene>
<feature type="compositionally biased region" description="Polar residues" evidence="9">
    <location>
        <begin position="388"/>
        <end position="404"/>
    </location>
</feature>
<evidence type="ECO:0000259" key="10">
    <source>
        <dbReference type="PROSITE" id="PS50884"/>
    </source>
</evidence>
<keyword evidence="7 8" id="KW-0539">Nucleus</keyword>
<feature type="region of interest" description="Disordered" evidence="9">
    <location>
        <begin position="388"/>
        <end position="416"/>
    </location>
</feature>
<evidence type="ECO:0000256" key="7">
    <source>
        <dbReference type="ARBA" id="ARBA00023242"/>
    </source>
</evidence>